<organism evidence="2 3">
    <name type="scientific">Chitinophaga lutea</name>
    <dbReference type="NCBI Taxonomy" id="2488634"/>
    <lineage>
        <taxon>Bacteria</taxon>
        <taxon>Pseudomonadati</taxon>
        <taxon>Bacteroidota</taxon>
        <taxon>Chitinophagia</taxon>
        <taxon>Chitinophagales</taxon>
        <taxon>Chitinophagaceae</taxon>
        <taxon>Chitinophaga</taxon>
    </lineage>
</organism>
<comment type="caution">
    <text evidence="2">The sequence shown here is derived from an EMBL/GenBank/DDBJ whole genome shotgun (WGS) entry which is preliminary data.</text>
</comment>
<dbReference type="AlphaFoldDB" id="A0A3N4PTJ0"/>
<dbReference type="Pfam" id="PF14344">
    <property type="entry name" value="DUF4397"/>
    <property type="match status" value="1"/>
</dbReference>
<sequence>MRVIFIIICISVLAACKKNSFHITERDIITNSTVARLKVGYFSASVNNQGVQVKINGVRQSNNLIYPIAFPGGGLNTGGSSNSDYLYLTPGETNVDISVPKARTDEDSVKIFNFAAPLEAGKRYTLFTTDTMPNVTGILVPDDTEAPTNTDARIKFINLMPNVPAVDFYQRTTLVFGNVAYKSVTEYKNIPFGSDTFLIRAAGSGPTGTVIATRVIATARQRIYTFFSRGYRTATGTRAPNVSALIVQ</sequence>
<reference evidence="2 3" key="1">
    <citation type="submission" date="2018-11" db="EMBL/GenBank/DDBJ databases">
        <title>Chitinophaga lutea sp.nov., isolate from arsenic contaminated soil.</title>
        <authorList>
            <person name="Zong Y."/>
        </authorList>
    </citation>
    <scope>NUCLEOTIDE SEQUENCE [LARGE SCALE GENOMIC DNA]</scope>
    <source>
        <strain evidence="2 3">ZY74</strain>
    </source>
</reference>
<evidence type="ECO:0000313" key="2">
    <source>
        <dbReference type="EMBL" id="RPE08331.1"/>
    </source>
</evidence>
<evidence type="ECO:0000259" key="1">
    <source>
        <dbReference type="Pfam" id="PF14344"/>
    </source>
</evidence>
<dbReference type="RefSeq" id="WP_123847333.1">
    <property type="nucleotide sequence ID" value="NZ_RPDH01000002.1"/>
</dbReference>
<dbReference type="PROSITE" id="PS51257">
    <property type="entry name" value="PROKAR_LIPOPROTEIN"/>
    <property type="match status" value="1"/>
</dbReference>
<accession>A0A3N4PTJ0</accession>
<name>A0A3N4PTJ0_9BACT</name>
<dbReference type="Proteomes" id="UP000278351">
    <property type="component" value="Unassembled WGS sequence"/>
</dbReference>
<dbReference type="EMBL" id="RPDH01000002">
    <property type="protein sequence ID" value="RPE08331.1"/>
    <property type="molecule type" value="Genomic_DNA"/>
</dbReference>
<dbReference type="OrthoDB" id="659104at2"/>
<protein>
    <submittedName>
        <fullName evidence="2">DUF4397 domain-containing protein</fullName>
    </submittedName>
</protein>
<gene>
    <name evidence="2" type="ORF">EGT74_14855</name>
</gene>
<keyword evidence="3" id="KW-1185">Reference proteome</keyword>
<feature type="domain" description="DUF4397" evidence="1">
    <location>
        <begin position="43"/>
        <end position="169"/>
    </location>
</feature>
<dbReference type="InterPro" id="IPR025510">
    <property type="entry name" value="DUF4397"/>
</dbReference>
<proteinExistence type="predicted"/>
<evidence type="ECO:0000313" key="3">
    <source>
        <dbReference type="Proteomes" id="UP000278351"/>
    </source>
</evidence>